<dbReference type="InterPro" id="IPR054189">
    <property type="entry name" value="DUF6894"/>
</dbReference>
<evidence type="ECO:0000259" key="1">
    <source>
        <dbReference type="Pfam" id="PF21834"/>
    </source>
</evidence>
<dbReference type="AlphaFoldDB" id="A0A9X1IJ04"/>
<protein>
    <recommendedName>
        <fullName evidence="1">DUF6894 domain-containing protein</fullName>
    </recommendedName>
</protein>
<evidence type="ECO:0000313" key="2">
    <source>
        <dbReference type="EMBL" id="MCB4824969.1"/>
    </source>
</evidence>
<feature type="domain" description="DUF6894" evidence="1">
    <location>
        <begin position="5"/>
        <end position="74"/>
    </location>
</feature>
<dbReference type="RefSeq" id="WP_226613583.1">
    <property type="nucleotide sequence ID" value="NZ_JAJAQI010000059.1"/>
</dbReference>
<sequence length="81" mass="8948">MPGSRFYYEIRDGGILARDDEGQVFADGKAAREDAVMLLTEMARSLPGRGKDKNKITARVRDGAGKLIFTATLSLDVEWND</sequence>
<name>A0A9X1IJ04_9PROT</name>
<comment type="caution">
    <text evidence="2">The sequence shown here is derived from an EMBL/GenBank/DDBJ whole genome shotgun (WGS) entry which is preliminary data.</text>
</comment>
<keyword evidence="3" id="KW-1185">Reference proteome</keyword>
<dbReference type="EMBL" id="JAJAQI010000059">
    <property type="protein sequence ID" value="MCB4824969.1"/>
    <property type="molecule type" value="Genomic_DNA"/>
</dbReference>
<proteinExistence type="predicted"/>
<dbReference type="Proteomes" id="UP001139311">
    <property type="component" value="Unassembled WGS sequence"/>
</dbReference>
<reference evidence="2" key="1">
    <citation type="submission" date="2021-10" db="EMBL/GenBank/DDBJ databases">
        <title>Roseicella aerolatum sp. nov., isolated from aerosols of e-waste dismantling site.</title>
        <authorList>
            <person name="Qin T."/>
        </authorList>
    </citation>
    <scope>NUCLEOTIDE SEQUENCE</scope>
    <source>
        <strain evidence="2">GB24</strain>
    </source>
</reference>
<organism evidence="2 3">
    <name type="scientific">Roseicella aerolata</name>
    <dbReference type="NCBI Taxonomy" id="2883479"/>
    <lineage>
        <taxon>Bacteria</taxon>
        <taxon>Pseudomonadati</taxon>
        <taxon>Pseudomonadota</taxon>
        <taxon>Alphaproteobacteria</taxon>
        <taxon>Acetobacterales</taxon>
        <taxon>Roseomonadaceae</taxon>
        <taxon>Roseicella</taxon>
    </lineage>
</organism>
<gene>
    <name evidence="2" type="ORF">LHA35_24890</name>
</gene>
<evidence type="ECO:0000313" key="3">
    <source>
        <dbReference type="Proteomes" id="UP001139311"/>
    </source>
</evidence>
<dbReference type="Pfam" id="PF21834">
    <property type="entry name" value="DUF6894"/>
    <property type="match status" value="1"/>
</dbReference>
<accession>A0A9X1IJ04</accession>